<evidence type="ECO:0000259" key="14">
    <source>
        <dbReference type="PROSITE" id="PS50885"/>
    </source>
</evidence>
<name>A0ABS2WV80_9BACT</name>
<dbReference type="InterPro" id="IPR004358">
    <property type="entry name" value="Sig_transdc_His_kin-like_C"/>
</dbReference>
<feature type="transmembrane region" description="Helical" evidence="12">
    <location>
        <begin position="12"/>
        <end position="30"/>
    </location>
</feature>
<dbReference type="Gene3D" id="6.10.340.10">
    <property type="match status" value="1"/>
</dbReference>
<keyword evidence="6" id="KW-0808">Transferase</keyword>
<dbReference type="SMART" id="SM00387">
    <property type="entry name" value="HATPase_c"/>
    <property type="match status" value="1"/>
</dbReference>
<comment type="catalytic activity">
    <reaction evidence="1">
        <text>ATP + protein L-histidine = ADP + protein N-phospho-L-histidine.</text>
        <dbReference type="EC" id="2.7.13.3"/>
    </reaction>
</comment>
<feature type="domain" description="HAMP" evidence="14">
    <location>
        <begin position="331"/>
        <end position="383"/>
    </location>
</feature>
<keyword evidence="4" id="KW-1003">Cell membrane</keyword>
<keyword evidence="16" id="KW-1185">Reference proteome</keyword>
<dbReference type="RefSeq" id="WP_205459976.1">
    <property type="nucleotide sequence ID" value="NZ_JAFHKK010000036.1"/>
</dbReference>
<feature type="transmembrane region" description="Helical" evidence="12">
    <location>
        <begin position="310"/>
        <end position="330"/>
    </location>
</feature>
<protein>
    <recommendedName>
        <fullName evidence="3">histidine kinase</fullName>
        <ecNumber evidence="3">2.7.13.3</ecNumber>
    </recommendedName>
</protein>
<dbReference type="InterPro" id="IPR036890">
    <property type="entry name" value="HATPase_C_sf"/>
</dbReference>
<reference evidence="15 16" key="1">
    <citation type="submission" date="2021-02" db="EMBL/GenBank/DDBJ databases">
        <title>Sulfurospirillum tamanensis sp. nov.</title>
        <authorList>
            <person name="Frolova A."/>
            <person name="Merkel A."/>
            <person name="Slobodkin A."/>
        </authorList>
    </citation>
    <scope>NUCLEOTIDE SEQUENCE [LARGE SCALE GENOMIC DNA]</scope>
    <source>
        <strain evidence="15 16">T05b</strain>
    </source>
</reference>
<comment type="subcellular location">
    <subcellularLocation>
        <location evidence="2">Cell membrane</location>
        <topology evidence="2">Multi-pass membrane protein</topology>
    </subcellularLocation>
</comment>
<evidence type="ECO:0000256" key="11">
    <source>
        <dbReference type="ARBA" id="ARBA00023136"/>
    </source>
</evidence>
<dbReference type="PROSITE" id="PS50109">
    <property type="entry name" value="HIS_KIN"/>
    <property type="match status" value="1"/>
</dbReference>
<dbReference type="Pfam" id="PF00672">
    <property type="entry name" value="HAMP"/>
    <property type="match status" value="1"/>
</dbReference>
<evidence type="ECO:0000313" key="16">
    <source>
        <dbReference type="Proteomes" id="UP000703590"/>
    </source>
</evidence>
<evidence type="ECO:0000313" key="15">
    <source>
        <dbReference type="EMBL" id="MBN2965415.1"/>
    </source>
</evidence>
<dbReference type="EMBL" id="JAFHKK010000036">
    <property type="protein sequence ID" value="MBN2965415.1"/>
    <property type="molecule type" value="Genomic_DNA"/>
</dbReference>
<dbReference type="Gene3D" id="1.10.287.130">
    <property type="match status" value="1"/>
</dbReference>
<dbReference type="PANTHER" id="PTHR45528">
    <property type="entry name" value="SENSOR HISTIDINE KINASE CPXA"/>
    <property type="match status" value="1"/>
</dbReference>
<dbReference type="PROSITE" id="PS50885">
    <property type="entry name" value="HAMP"/>
    <property type="match status" value="1"/>
</dbReference>
<evidence type="ECO:0000256" key="4">
    <source>
        <dbReference type="ARBA" id="ARBA00022475"/>
    </source>
</evidence>
<evidence type="ECO:0000256" key="7">
    <source>
        <dbReference type="ARBA" id="ARBA00022741"/>
    </source>
</evidence>
<dbReference type="SUPFAM" id="SSF158472">
    <property type="entry name" value="HAMP domain-like"/>
    <property type="match status" value="1"/>
</dbReference>
<evidence type="ECO:0000256" key="3">
    <source>
        <dbReference type="ARBA" id="ARBA00012438"/>
    </source>
</evidence>
<accession>A0ABS2WV80</accession>
<dbReference type="InterPro" id="IPR036097">
    <property type="entry name" value="HisK_dim/P_sf"/>
</dbReference>
<dbReference type="InterPro" id="IPR004010">
    <property type="entry name" value="Double_Cache_2"/>
</dbReference>
<keyword evidence="5" id="KW-0597">Phosphoprotein</keyword>
<gene>
    <name evidence="15" type="ORF">JWV37_11535</name>
</gene>
<evidence type="ECO:0000256" key="12">
    <source>
        <dbReference type="SAM" id="Phobius"/>
    </source>
</evidence>
<keyword evidence="12" id="KW-1133">Transmembrane helix</keyword>
<sequence>MLQSKILRKTMALMAVLIATYIGSILIHAFPKINTKVTALEKVNVQEVLSKVVAIGKQGYAHIEEYEVLYMAALEKELRAALALPLQHLLEKQDLTYLTNRLDFLHTQLPFDEVGFFLATAQGQVVWRWGNSLPNLSSLEQNFLQNRSFLRFYTHTNPKEAYVAALQKAPHADYFIGAVKSIGALDAQLNQKEKALLKLLDKTMNAPRKINIGNSFVFNGSGEVLVAQDEDFKNIPLSTTMLPQSPISIFDAFTNAAQKEGTLHYRYPDSSGKFKEKILWIEHVPELNWFVGTTLYADELEIMSNKLQRIIATLGIIVFLGALIISFVFFKKLLQPISTLSKMANSATNGDYSVRSFIHSNDEIGELSKNFNTMIETIERNIEKEKQIMEQSRLAQMGEMMSMIAHQWRQPLGAIGSAVINMKMKLQNERFKDEKACAAFVKVLEKKLGNIEEYVEFLSTTVDDFRTFFKKNTQKESVPISEPIEKALQMIQASMASKNISIGKTYHTKDTLYIYVNELVQVLLNILKNSEDNFIEKQTPNPVVHITTQKIDQMYHITITDNGGGVPEAMLSKLCEPYFSTKHEKNGTGLGLYMSRVIIEEHHGGALHVKNVENGISFDLILPG</sequence>
<dbReference type="Pfam" id="PF08269">
    <property type="entry name" value="dCache_2"/>
    <property type="match status" value="1"/>
</dbReference>
<reference evidence="15 16" key="3">
    <citation type="submission" date="2021-02" db="EMBL/GenBank/DDBJ databases">
        <authorList>
            <person name="Merkel A.Y."/>
        </authorList>
    </citation>
    <scope>NUCLEOTIDE SEQUENCE [LARGE SCALE GENOMIC DNA]</scope>
    <source>
        <strain evidence="15 16">T05b</strain>
    </source>
</reference>
<evidence type="ECO:0000259" key="13">
    <source>
        <dbReference type="PROSITE" id="PS50109"/>
    </source>
</evidence>
<dbReference type="SMART" id="SM00304">
    <property type="entry name" value="HAMP"/>
    <property type="match status" value="1"/>
</dbReference>
<dbReference type="SUPFAM" id="SSF55874">
    <property type="entry name" value="ATPase domain of HSP90 chaperone/DNA topoisomerase II/histidine kinase"/>
    <property type="match status" value="1"/>
</dbReference>
<dbReference type="CDD" id="cd06225">
    <property type="entry name" value="HAMP"/>
    <property type="match status" value="1"/>
</dbReference>
<evidence type="ECO:0000256" key="6">
    <source>
        <dbReference type="ARBA" id="ARBA00022679"/>
    </source>
</evidence>
<keyword evidence="12" id="KW-0812">Transmembrane</keyword>
<dbReference type="InterPro" id="IPR005467">
    <property type="entry name" value="His_kinase_dom"/>
</dbReference>
<dbReference type="Pfam" id="PF02518">
    <property type="entry name" value="HATPase_c"/>
    <property type="match status" value="1"/>
</dbReference>
<evidence type="ECO:0000256" key="9">
    <source>
        <dbReference type="ARBA" id="ARBA00022840"/>
    </source>
</evidence>
<evidence type="ECO:0000256" key="10">
    <source>
        <dbReference type="ARBA" id="ARBA00023012"/>
    </source>
</evidence>
<dbReference type="SUPFAM" id="SSF47384">
    <property type="entry name" value="Homodimeric domain of signal transducing histidine kinase"/>
    <property type="match status" value="1"/>
</dbReference>
<comment type="caution">
    <text evidence="15">The sequence shown here is derived from an EMBL/GenBank/DDBJ whole genome shotgun (WGS) entry which is preliminary data.</text>
</comment>
<dbReference type="InterPro" id="IPR003594">
    <property type="entry name" value="HATPase_dom"/>
</dbReference>
<dbReference type="InterPro" id="IPR050398">
    <property type="entry name" value="HssS/ArlS-like"/>
</dbReference>
<evidence type="ECO:0000256" key="8">
    <source>
        <dbReference type="ARBA" id="ARBA00022777"/>
    </source>
</evidence>
<dbReference type="InterPro" id="IPR003660">
    <property type="entry name" value="HAMP_dom"/>
</dbReference>
<keyword evidence="11 12" id="KW-0472">Membrane</keyword>
<reference evidence="16" key="2">
    <citation type="submission" date="2021-02" db="EMBL/GenBank/DDBJ databases">
        <title>Sulfurospirillum tamanensis sp. nov.</title>
        <authorList>
            <person name="Merkel A.Y."/>
        </authorList>
    </citation>
    <scope>NUCLEOTIDE SEQUENCE [LARGE SCALE GENOMIC DNA]</scope>
    <source>
        <strain evidence="16">T05b</strain>
    </source>
</reference>
<evidence type="ECO:0000256" key="1">
    <source>
        <dbReference type="ARBA" id="ARBA00000085"/>
    </source>
</evidence>
<dbReference type="EC" id="2.7.13.3" evidence="3"/>
<evidence type="ECO:0000256" key="2">
    <source>
        <dbReference type="ARBA" id="ARBA00004651"/>
    </source>
</evidence>
<dbReference type="Proteomes" id="UP000703590">
    <property type="component" value="Unassembled WGS sequence"/>
</dbReference>
<proteinExistence type="predicted"/>
<keyword evidence="9" id="KW-0067">ATP-binding</keyword>
<evidence type="ECO:0000256" key="5">
    <source>
        <dbReference type="ARBA" id="ARBA00022553"/>
    </source>
</evidence>
<dbReference type="PANTHER" id="PTHR45528:SF1">
    <property type="entry name" value="SENSOR HISTIDINE KINASE CPXA"/>
    <property type="match status" value="1"/>
</dbReference>
<keyword evidence="10" id="KW-0902">Two-component regulatory system</keyword>
<keyword evidence="8" id="KW-0418">Kinase</keyword>
<feature type="domain" description="Histidine kinase" evidence="13">
    <location>
        <begin position="403"/>
        <end position="624"/>
    </location>
</feature>
<dbReference type="Gene3D" id="3.30.450.20">
    <property type="entry name" value="PAS domain"/>
    <property type="match status" value="1"/>
</dbReference>
<keyword evidence="7" id="KW-0547">Nucleotide-binding</keyword>
<organism evidence="15 16">
    <name type="scientific">Sulfurospirillum tamanense</name>
    <dbReference type="NCBI Taxonomy" id="2813362"/>
    <lineage>
        <taxon>Bacteria</taxon>
        <taxon>Pseudomonadati</taxon>
        <taxon>Campylobacterota</taxon>
        <taxon>Epsilonproteobacteria</taxon>
        <taxon>Campylobacterales</taxon>
        <taxon>Sulfurospirillaceae</taxon>
        <taxon>Sulfurospirillum</taxon>
    </lineage>
</organism>
<dbReference type="PRINTS" id="PR00344">
    <property type="entry name" value="BCTRLSENSOR"/>
</dbReference>
<dbReference type="Gene3D" id="3.30.565.10">
    <property type="entry name" value="Histidine kinase-like ATPase, C-terminal domain"/>
    <property type="match status" value="1"/>
</dbReference>